<gene>
    <name evidence="1" type="ORF">D5R40_22225</name>
</gene>
<dbReference type="GO" id="GO:0005506">
    <property type="term" value="F:iron ion binding"/>
    <property type="evidence" value="ECO:0007669"/>
    <property type="project" value="UniProtKB-ARBA"/>
</dbReference>
<reference evidence="1 2" key="1">
    <citation type="journal article" date="2018" name="ACS Chem. Biol.">
        <title>Ketoreductase domain dysfunction expands chemodiversity: malyngamide biosynthesis in the cyanobacterium Okeania hirsuta.</title>
        <authorList>
            <person name="Moss N.A."/>
            <person name="Leao T."/>
            <person name="Rankin M."/>
            <person name="McCullough T.M."/>
            <person name="Qu P."/>
            <person name="Korobeynikov A."/>
            <person name="Smith J.L."/>
            <person name="Gerwick L."/>
            <person name="Gerwick W.H."/>
        </authorList>
    </citation>
    <scope>NUCLEOTIDE SEQUENCE [LARGE SCALE GENOMIC DNA]</scope>
    <source>
        <strain evidence="1 2">PAB10Feb10-1</strain>
    </source>
</reference>
<protein>
    <submittedName>
        <fullName evidence="1">Mitomycin antibiotics/polyketide fumonisin biosynthesis protein</fullName>
    </submittedName>
</protein>
<evidence type="ECO:0000313" key="1">
    <source>
        <dbReference type="EMBL" id="RQH32621.1"/>
    </source>
</evidence>
<dbReference type="SUPFAM" id="SSF51197">
    <property type="entry name" value="Clavaminate synthase-like"/>
    <property type="match status" value="1"/>
</dbReference>
<dbReference type="PANTHER" id="PTHR20883">
    <property type="entry name" value="PHYTANOYL-COA DIOXYGENASE DOMAIN CONTAINING 1"/>
    <property type="match status" value="1"/>
</dbReference>
<dbReference type="Proteomes" id="UP000269154">
    <property type="component" value="Unassembled WGS sequence"/>
</dbReference>
<sequence>MPEYLADKTPSTEQLNTWIESFHTNGFLVIPNVLTPEKCELLRNDLDGILRKTEEEKLDRSNPVAKAYTSIKIMERMFEHSQNNLDLFAMEPIVTFAEHLIGGANGRGYSRNDGIPNANVVHVIHNNSFKVPPQTDGLANNAWHQDDTPHVLSLDGKPLNNIRLNVLAFSVNYYLTDVFSPDNGPTQVIPGSHLFGKFCDGNLLGYEDKIHSCLGGMGTAVCFNNQVWHRGSRNSSSVTRYITQITYGKRLVGHKYAPFMNYQMPSHCYEEADERLKRILGFLPHGAYG</sequence>
<dbReference type="PANTHER" id="PTHR20883:SF48">
    <property type="entry name" value="ECTOINE DIOXYGENASE"/>
    <property type="match status" value="1"/>
</dbReference>
<dbReference type="EMBL" id="RCBY01000153">
    <property type="protein sequence ID" value="RQH32621.1"/>
    <property type="molecule type" value="Genomic_DNA"/>
</dbReference>
<dbReference type="Gene3D" id="2.60.120.620">
    <property type="entry name" value="q2cbj1_9rhob like domain"/>
    <property type="match status" value="1"/>
</dbReference>
<dbReference type="RefSeq" id="WP_124155204.1">
    <property type="nucleotide sequence ID" value="NZ_CAWOLW010000061.1"/>
</dbReference>
<dbReference type="Pfam" id="PF05721">
    <property type="entry name" value="PhyH"/>
    <property type="match status" value="1"/>
</dbReference>
<dbReference type="OrthoDB" id="9796766at2"/>
<name>A0A3N6PNH7_9CYAN</name>
<dbReference type="InterPro" id="IPR008775">
    <property type="entry name" value="Phytyl_CoA_dOase-like"/>
</dbReference>
<proteinExistence type="predicted"/>
<comment type="caution">
    <text evidence="1">The sequence shown here is derived from an EMBL/GenBank/DDBJ whole genome shotgun (WGS) entry which is preliminary data.</text>
</comment>
<keyword evidence="2" id="KW-1185">Reference proteome</keyword>
<dbReference type="GO" id="GO:0016706">
    <property type="term" value="F:2-oxoglutarate-dependent dioxygenase activity"/>
    <property type="evidence" value="ECO:0007669"/>
    <property type="project" value="UniProtKB-ARBA"/>
</dbReference>
<accession>A0A3N6PNH7</accession>
<evidence type="ECO:0000313" key="2">
    <source>
        <dbReference type="Proteomes" id="UP000269154"/>
    </source>
</evidence>
<organism evidence="1 2">
    <name type="scientific">Okeania hirsuta</name>
    <dbReference type="NCBI Taxonomy" id="1458930"/>
    <lineage>
        <taxon>Bacteria</taxon>
        <taxon>Bacillati</taxon>
        <taxon>Cyanobacteriota</taxon>
        <taxon>Cyanophyceae</taxon>
        <taxon>Oscillatoriophycideae</taxon>
        <taxon>Oscillatoriales</taxon>
        <taxon>Microcoleaceae</taxon>
        <taxon>Okeania</taxon>
    </lineage>
</organism>
<dbReference type="AlphaFoldDB" id="A0A3N6PNH7"/>